<keyword evidence="5" id="KW-0433">Leucine-rich repeat</keyword>
<feature type="compositionally biased region" description="Gly residues" evidence="8">
    <location>
        <begin position="1285"/>
        <end position="1294"/>
    </location>
</feature>
<dbReference type="OrthoDB" id="18598at2759"/>
<name>A0A8B6BI20_MYTGA</name>
<dbReference type="InterPro" id="IPR011993">
    <property type="entry name" value="PH-like_dom_sf"/>
</dbReference>
<evidence type="ECO:0000256" key="7">
    <source>
        <dbReference type="ARBA" id="ARBA00023136"/>
    </source>
</evidence>
<feature type="compositionally biased region" description="Basic residues" evidence="8">
    <location>
        <begin position="941"/>
        <end position="952"/>
    </location>
</feature>
<dbReference type="Gene3D" id="6.10.140.1850">
    <property type="match status" value="1"/>
</dbReference>
<dbReference type="GO" id="GO:0030027">
    <property type="term" value="C:lamellipodium"/>
    <property type="evidence" value="ECO:0007669"/>
    <property type="project" value="TreeGrafter"/>
</dbReference>
<feature type="compositionally biased region" description="Low complexity" evidence="8">
    <location>
        <begin position="1371"/>
        <end position="1385"/>
    </location>
</feature>
<feature type="compositionally biased region" description="Basic and acidic residues" evidence="8">
    <location>
        <begin position="1160"/>
        <end position="1177"/>
    </location>
</feature>
<feature type="compositionally biased region" description="Pro residues" evidence="8">
    <location>
        <begin position="1397"/>
        <end position="1408"/>
    </location>
</feature>
<dbReference type="InterPro" id="IPR051279">
    <property type="entry name" value="PP1-Reg/Actin-Interact_Protein"/>
</dbReference>
<feature type="compositionally biased region" description="Basic and acidic residues" evidence="8">
    <location>
        <begin position="1511"/>
        <end position="1552"/>
    </location>
</feature>
<dbReference type="Gene3D" id="2.30.29.30">
    <property type="entry name" value="Pleckstrin-homology domain (PH domain)/Phosphotyrosine-binding domain (PTB)"/>
    <property type="match status" value="1"/>
</dbReference>
<dbReference type="PANTHER" id="PTHR24112">
    <property type="entry name" value="LEUCINE-RICH REPEAT, ISOFORM F-RELATED"/>
    <property type="match status" value="1"/>
</dbReference>
<keyword evidence="12" id="KW-1185">Reference proteome</keyword>
<dbReference type="Pfam" id="PF17888">
    <property type="entry name" value="Carm_PH"/>
    <property type="match status" value="1"/>
</dbReference>
<evidence type="ECO:0000256" key="1">
    <source>
        <dbReference type="ARBA" id="ARBA00004236"/>
    </source>
</evidence>
<feature type="compositionally biased region" description="Basic and acidic residues" evidence="8">
    <location>
        <begin position="1214"/>
        <end position="1276"/>
    </location>
</feature>
<dbReference type="InterPro" id="IPR041245">
    <property type="entry name" value="CARMIL_PH"/>
</dbReference>
<feature type="compositionally biased region" description="Basic and acidic residues" evidence="8">
    <location>
        <begin position="1029"/>
        <end position="1039"/>
    </location>
</feature>
<evidence type="ECO:0000256" key="3">
    <source>
        <dbReference type="ARBA" id="ARBA00022475"/>
    </source>
</evidence>
<evidence type="ECO:0000256" key="8">
    <source>
        <dbReference type="SAM" id="MobiDB-lite"/>
    </source>
</evidence>
<feature type="compositionally biased region" description="Basic and acidic residues" evidence="8">
    <location>
        <begin position="1338"/>
        <end position="1358"/>
    </location>
</feature>
<dbReference type="SUPFAM" id="SSF52047">
    <property type="entry name" value="RNI-like"/>
    <property type="match status" value="2"/>
</dbReference>
<evidence type="ECO:0000259" key="9">
    <source>
        <dbReference type="Pfam" id="PF16000"/>
    </source>
</evidence>
<keyword evidence="7" id="KW-0472">Membrane</keyword>
<evidence type="ECO:0000256" key="5">
    <source>
        <dbReference type="ARBA" id="ARBA00022614"/>
    </source>
</evidence>
<evidence type="ECO:0000313" key="11">
    <source>
        <dbReference type="EMBL" id="VDH91132.1"/>
    </source>
</evidence>
<dbReference type="SMART" id="SM00368">
    <property type="entry name" value="LRR_RI"/>
    <property type="match status" value="6"/>
</dbReference>
<comment type="subcellular location">
    <subcellularLocation>
        <location evidence="1">Cell membrane</location>
    </subcellularLocation>
    <subcellularLocation>
        <location evidence="2">Cytoplasm</location>
    </subcellularLocation>
</comment>
<feature type="region of interest" description="Disordered" evidence="8">
    <location>
        <begin position="872"/>
        <end position="955"/>
    </location>
</feature>
<dbReference type="InterPro" id="IPR032675">
    <property type="entry name" value="LRR_dom_sf"/>
</dbReference>
<evidence type="ECO:0000256" key="4">
    <source>
        <dbReference type="ARBA" id="ARBA00022490"/>
    </source>
</evidence>
<dbReference type="GO" id="GO:0005886">
    <property type="term" value="C:plasma membrane"/>
    <property type="evidence" value="ECO:0007669"/>
    <property type="project" value="UniProtKB-SubCell"/>
</dbReference>
<feature type="compositionally biased region" description="Polar residues" evidence="8">
    <location>
        <begin position="925"/>
        <end position="939"/>
    </location>
</feature>
<feature type="domain" description="CARMIL C-terminal" evidence="9">
    <location>
        <begin position="1039"/>
        <end position="1173"/>
    </location>
</feature>
<reference evidence="11" key="1">
    <citation type="submission" date="2018-11" db="EMBL/GenBank/DDBJ databases">
        <authorList>
            <person name="Alioto T."/>
            <person name="Alioto T."/>
        </authorList>
    </citation>
    <scope>NUCLEOTIDE SEQUENCE</scope>
</reference>
<accession>A0A8B6BI20</accession>
<dbReference type="EMBL" id="UYJE01000213">
    <property type="protein sequence ID" value="VDH91132.1"/>
    <property type="molecule type" value="Genomic_DNA"/>
</dbReference>
<organism evidence="11 12">
    <name type="scientific">Mytilus galloprovincialis</name>
    <name type="common">Mediterranean mussel</name>
    <dbReference type="NCBI Taxonomy" id="29158"/>
    <lineage>
        <taxon>Eukaryota</taxon>
        <taxon>Metazoa</taxon>
        <taxon>Spiralia</taxon>
        <taxon>Lophotrochozoa</taxon>
        <taxon>Mollusca</taxon>
        <taxon>Bivalvia</taxon>
        <taxon>Autobranchia</taxon>
        <taxon>Pteriomorphia</taxon>
        <taxon>Mytilida</taxon>
        <taxon>Mytiloidea</taxon>
        <taxon>Mytilidae</taxon>
        <taxon>Mytilinae</taxon>
        <taxon>Mytilus</taxon>
    </lineage>
</organism>
<feature type="region of interest" description="Disordered" evidence="8">
    <location>
        <begin position="1150"/>
        <end position="1574"/>
    </location>
</feature>
<feature type="compositionally biased region" description="Basic and acidic residues" evidence="8">
    <location>
        <begin position="1492"/>
        <end position="1504"/>
    </location>
</feature>
<feature type="compositionally biased region" description="Polar residues" evidence="8">
    <location>
        <begin position="1473"/>
        <end position="1484"/>
    </location>
</feature>
<dbReference type="GO" id="GO:0005737">
    <property type="term" value="C:cytoplasm"/>
    <property type="evidence" value="ECO:0007669"/>
    <property type="project" value="UniProtKB-SubCell"/>
</dbReference>
<protein>
    <submittedName>
        <fullName evidence="11">Leucine-rich repeat-containing protein 16</fullName>
    </submittedName>
</protein>
<feature type="compositionally biased region" description="Basic and acidic residues" evidence="8">
    <location>
        <begin position="997"/>
        <end position="1021"/>
    </location>
</feature>
<comment type="caution">
    <text evidence="11">The sequence shown here is derived from an EMBL/GenBank/DDBJ whole genome shotgun (WGS) entry which is preliminary data.</text>
</comment>
<feature type="compositionally biased region" description="Basic and acidic residues" evidence="8">
    <location>
        <begin position="1184"/>
        <end position="1199"/>
    </location>
</feature>
<keyword evidence="6" id="KW-0677">Repeat</keyword>
<feature type="compositionally biased region" description="Basic and acidic residues" evidence="8">
    <location>
        <begin position="1308"/>
        <end position="1328"/>
    </location>
</feature>
<dbReference type="GO" id="GO:0016477">
    <property type="term" value="P:cell migration"/>
    <property type="evidence" value="ECO:0007669"/>
    <property type="project" value="TreeGrafter"/>
</dbReference>
<keyword evidence="3" id="KW-1003">Cell membrane</keyword>
<dbReference type="GO" id="GO:0034315">
    <property type="term" value="P:regulation of Arp2/3 complex-mediated actin nucleation"/>
    <property type="evidence" value="ECO:0007669"/>
    <property type="project" value="TreeGrafter"/>
</dbReference>
<dbReference type="Pfam" id="PF16000">
    <property type="entry name" value="CARMIL_C"/>
    <property type="match status" value="2"/>
</dbReference>
<keyword evidence="4" id="KW-0963">Cytoplasm</keyword>
<feature type="compositionally biased region" description="Basic residues" evidence="8">
    <location>
        <begin position="1104"/>
        <end position="1114"/>
    </location>
</feature>
<feature type="compositionally biased region" description="Basic and acidic residues" evidence="8">
    <location>
        <begin position="876"/>
        <end position="915"/>
    </location>
</feature>
<dbReference type="InterPro" id="IPR031943">
    <property type="entry name" value="CARMIL_C"/>
</dbReference>
<feature type="compositionally biased region" description="Polar residues" evidence="8">
    <location>
        <begin position="1430"/>
        <end position="1441"/>
    </location>
</feature>
<gene>
    <name evidence="11" type="ORF">MGAL_10B003826</name>
</gene>
<feature type="domain" description="CARMIL pleckstrin homology" evidence="10">
    <location>
        <begin position="30"/>
        <end position="132"/>
    </location>
</feature>
<feature type="region of interest" description="Disordered" evidence="8">
    <location>
        <begin position="997"/>
        <end position="1136"/>
    </location>
</feature>
<evidence type="ECO:0000259" key="10">
    <source>
        <dbReference type="Pfam" id="PF17888"/>
    </source>
</evidence>
<sequence length="1574" mass="175509">MDESVDIYFHVAMKADAIREYLGRRIKLYIKRMVKQEVRPDKWENRVLAFSGTRLFVFTSKPSKSPVGKWSTKQEHNICYLDIQSIESQAQNKLVISTNEGKSYSFVTLETETDEINHMITHVGTSIKQIFPSFPIERIMKKIDVHPPERLKMMNDMIKTIEQKEHGPCGNFAMMYACMCDYFNLPYREEVAWDVDTIYLSQDCRVLTLKDFDHLSGKDLQPIVSAIEHNTWFTGLDLSGVKMTGETQAEVLKVMHKNCLIEDINLSNTGITVEFVVKLGTAILSNTGSQLTRIDLSKNLLDDRAMISFLGSLSNLSRGLSHLNISNTKLTGKGLNKIFELMTQHDSIFGGLQVLNISDNSTKGEDLQNMYRFLGNPNNITHLDLSGIECALENLMVALQRGCTSLTHLYLSRNVYTHKKKEIAVQPSWKQFFASTCSLEYLDMSFCKIPVDALKELMLGISSNMHLTNLQLNVAGNDFQQSGSMNIESTIANIHNIASLDISNNNLDQGLATLLPWIKTNKSLKRLSIGRNFEHVKQKQLPTVLDGIVQLIQDEDCDLESLSLADSKLKHHISLVINALGSNGSLTELDISGNQFGDFGARMLSKALQINNKLKTIIWDKNGVTSQGFEDVADALEKNFTMKKMPTPVNDMVLAQQRNPEKTEAAIQRIEALLQRNHSPQKYLVNRDYKIQGCYLSSTQQMVDRLVVQVQDTVNALQMTPSVDDYQQDIDVANGFVKDANTSQLLLPQLQDVADKSTGEDNPVGKRLKELSDDLKKVLDNQMKKTVEDMLECTTKQFTAITKDKEFSTELNSGCYKKSCLPEDFATHTLNVIEMDVFNKISELNLAVAAHISDRVIDAVIENLSSSHKKLTNHLNLEKSKQGRPVKKEEIKETEKGDKQEKDSTDDLKSMDSKSSDSSPALRPNKQTPTKNTGETPNIASKRKTVNNRRQRPPTVIEAEHVIKALEVYNRVNPDTTPPPSPCTSNGHDITMTAVKDAKETQKVEQKKKVGSQEDLTKLPDLDVLPVERIIESVPDKPAPKSVDNTPAKPADKPATKSLNETKAKPADKSVSKTPAKNLKADPPLSSLPDLDTVAPLTHLGKDRPRRNRTHRPGRPTTPAASLGEKDKDSSDADNNIDIFFKPTVVKDQVAAPAQSNSTKESKKVVRNKSTDGKSDAGKSLFGNKEKKEKETPPKESKSKTLFGKFPFGRSKQAKAEPEKKEDVKVEKDLPSETKENTPNKENTEPEVKEEPTEKEEPKEEKPEPEPEKKEEDKQPKKALRPPMGGIGLGGMGGDMLAQLKKKQQNRKSMDKAPSEETKEKEAVKPPKIDTTVSPKPSETKNDPKSKSVLKLVHDQKQVQDQNRPKPAPRPASNRTSATSRTSATGEDGETKVPKPALRPRPNPPPRPRGSAQSDDLSDTSLQEDKVDGSKTNTDSKSASLPRNVPPVIKQDRDSSRPVSMFTQSKNEKVLEQTLQPSKSSGDLTESDDLVQDLKKIVEDKNEENGENAGGDEKKDVTLRTSIKEEVNNEESKDENEAKKPTENGDSKRSSDESVSEESNEEKPTDFESDVIMV</sequence>
<dbReference type="PANTHER" id="PTHR24112:SF66">
    <property type="entry name" value="LEUCINE-RICH REPEAT, ISOFORM F"/>
    <property type="match status" value="1"/>
</dbReference>
<evidence type="ECO:0000313" key="12">
    <source>
        <dbReference type="Proteomes" id="UP000596742"/>
    </source>
</evidence>
<feature type="compositionally biased region" description="Polar residues" evidence="8">
    <location>
        <begin position="1411"/>
        <end position="1421"/>
    </location>
</feature>
<evidence type="ECO:0000256" key="2">
    <source>
        <dbReference type="ARBA" id="ARBA00004496"/>
    </source>
</evidence>
<proteinExistence type="predicted"/>
<dbReference type="Proteomes" id="UP000596742">
    <property type="component" value="Unassembled WGS sequence"/>
</dbReference>
<feature type="compositionally biased region" description="Basic and acidic residues" evidence="8">
    <location>
        <begin position="1050"/>
        <end position="1071"/>
    </location>
</feature>
<dbReference type="Gene3D" id="3.80.10.10">
    <property type="entry name" value="Ribonuclease Inhibitor"/>
    <property type="match status" value="1"/>
</dbReference>
<evidence type="ECO:0000256" key="6">
    <source>
        <dbReference type="ARBA" id="ARBA00022737"/>
    </source>
</evidence>
<feature type="domain" description="CARMIL C-terminal" evidence="9">
    <location>
        <begin position="796"/>
        <end position="977"/>
    </location>
</feature>